<dbReference type="Gene3D" id="3.20.20.100">
    <property type="entry name" value="NADP-dependent oxidoreductase domain"/>
    <property type="match status" value="1"/>
</dbReference>
<dbReference type="PATRIC" id="fig|2033.4.peg.1394"/>
<dbReference type="InterPro" id="IPR036812">
    <property type="entry name" value="NAD(P)_OxRdtase_dom_sf"/>
</dbReference>
<dbReference type="PANTHER" id="PTHR43364:SF6">
    <property type="entry name" value="OXIDOREDUCTASE-RELATED"/>
    <property type="match status" value="1"/>
</dbReference>
<evidence type="ECO:0000259" key="1">
    <source>
        <dbReference type="Pfam" id="PF00248"/>
    </source>
</evidence>
<dbReference type="AlphaFoldDB" id="A0A147F472"/>
<dbReference type="EMBL" id="LDRV01000100">
    <property type="protein sequence ID" value="KTS08725.1"/>
    <property type="molecule type" value="Genomic_DNA"/>
</dbReference>
<evidence type="ECO:0000313" key="2">
    <source>
        <dbReference type="EMBL" id="KTS08725.1"/>
    </source>
</evidence>
<organism evidence="2 3">
    <name type="scientific">Microbacterium testaceum</name>
    <name type="common">Aureobacterium testaceum</name>
    <name type="synonym">Brevibacterium testaceum</name>
    <dbReference type="NCBI Taxonomy" id="2033"/>
    <lineage>
        <taxon>Bacteria</taxon>
        <taxon>Bacillati</taxon>
        <taxon>Actinomycetota</taxon>
        <taxon>Actinomycetes</taxon>
        <taxon>Micrococcales</taxon>
        <taxon>Microbacteriaceae</taxon>
        <taxon>Microbacterium</taxon>
    </lineage>
</organism>
<dbReference type="Pfam" id="PF00248">
    <property type="entry name" value="Aldo_ket_red"/>
    <property type="match status" value="1"/>
</dbReference>
<proteinExistence type="predicted"/>
<gene>
    <name evidence="2" type="ORF">RSA3_15090</name>
</gene>
<feature type="domain" description="NADP-dependent oxidoreductase" evidence="1">
    <location>
        <begin position="10"/>
        <end position="312"/>
    </location>
</feature>
<dbReference type="Proteomes" id="UP000072189">
    <property type="component" value="Unassembled WGS sequence"/>
</dbReference>
<name>A0A147F472_MICTE</name>
<dbReference type="RefSeq" id="WP_058614914.1">
    <property type="nucleotide sequence ID" value="NZ_LDRR01000200.1"/>
</dbReference>
<comment type="caution">
    <text evidence="2">The sequence shown here is derived from an EMBL/GenBank/DDBJ whole genome shotgun (WGS) entry which is preliminary data.</text>
</comment>
<dbReference type="InterPro" id="IPR023210">
    <property type="entry name" value="NADP_OxRdtase_dom"/>
</dbReference>
<dbReference type="SUPFAM" id="SSF51430">
    <property type="entry name" value="NAD(P)-linked oxidoreductase"/>
    <property type="match status" value="1"/>
</dbReference>
<evidence type="ECO:0000313" key="3">
    <source>
        <dbReference type="Proteomes" id="UP000072189"/>
    </source>
</evidence>
<dbReference type="InterPro" id="IPR050523">
    <property type="entry name" value="AKR_Detox_Biosynth"/>
</dbReference>
<accession>A0A147F472</accession>
<sequence length="314" mass="34206">MSAKKTVDQIVLGTMAFGTTVDRDGAFAIMDRFVARGGRWLDTANCYAFWMDPSGLGGASERTIGEWLRSRSGVRGEVRIATKVRQDPLVAHRWPESAEGLSASAVVDGFSRSLERLGVERVDLLWAHAEDRDVPLVETVGAFGDLVGRGVVARIGAANHPAWRIEQARSIARSTGVEPWSALQLRHSLVQPRPGAALPDAGHRLLAADDLDYARAEGLEVWAYTPLLHGGYARADRPFPPAYEHPGTTEVLRVLDEVVAETGATRHQVVLAWLLHQGIRPLIGVSNPSQLDEALDATQITLQDDQMARFAAAR</sequence>
<reference evidence="2 3" key="1">
    <citation type="journal article" date="2016" name="Front. Microbiol.">
        <title>Genomic Resource of Rice Seed Associated Bacteria.</title>
        <authorList>
            <person name="Midha S."/>
            <person name="Bansal K."/>
            <person name="Sharma S."/>
            <person name="Kumar N."/>
            <person name="Patil P.P."/>
            <person name="Chaudhry V."/>
            <person name="Patil P.B."/>
        </authorList>
    </citation>
    <scope>NUCLEOTIDE SEQUENCE [LARGE SCALE GENOMIC DNA]</scope>
    <source>
        <strain evidence="2 3">RSA3</strain>
    </source>
</reference>
<protein>
    <submittedName>
        <fullName evidence="2">Oxidoreductase</fullName>
    </submittedName>
</protein>
<dbReference type="PANTHER" id="PTHR43364">
    <property type="entry name" value="NADH-SPECIFIC METHYLGLYOXAL REDUCTASE-RELATED"/>
    <property type="match status" value="1"/>
</dbReference>
<dbReference type="GO" id="GO:0005829">
    <property type="term" value="C:cytosol"/>
    <property type="evidence" value="ECO:0007669"/>
    <property type="project" value="TreeGrafter"/>
</dbReference>